<dbReference type="eggNOG" id="COG0374">
    <property type="taxonomic scope" value="Bacteria"/>
</dbReference>
<dbReference type="InterPro" id="IPR029014">
    <property type="entry name" value="NiFe-Hase_large"/>
</dbReference>
<evidence type="ECO:0000256" key="1">
    <source>
        <dbReference type="ARBA" id="ARBA00001967"/>
    </source>
</evidence>
<dbReference type="SUPFAM" id="SSF56762">
    <property type="entry name" value="HydB/Nqo4-like"/>
    <property type="match status" value="1"/>
</dbReference>
<evidence type="ECO:0000313" key="10">
    <source>
        <dbReference type="EMBL" id="ADC89740.1"/>
    </source>
</evidence>
<feature type="binding site" evidence="8">
    <location>
        <position position="62"/>
    </location>
    <ligand>
        <name>Mg(2+)</name>
        <dbReference type="ChEBI" id="CHEBI:18420"/>
    </ligand>
</feature>
<keyword evidence="5 8" id="KW-0533">Nickel</keyword>
<dbReference type="PROSITE" id="PS00507">
    <property type="entry name" value="NI_HGENASE_L_1"/>
    <property type="match status" value="1"/>
</dbReference>
<dbReference type="FunFam" id="1.10.645.10:FF:000002">
    <property type="entry name" value="Hydrogenase 2 large subunit"/>
    <property type="match status" value="1"/>
</dbReference>
<feature type="binding site" evidence="8">
    <location>
        <position position="609"/>
    </location>
    <ligand>
        <name>Fe cation</name>
        <dbReference type="ChEBI" id="CHEBI:24875"/>
    </ligand>
</feature>
<dbReference type="HOGENOM" id="CLU_030087_0_0_0"/>
<feature type="binding site" evidence="8">
    <location>
        <position position="612"/>
    </location>
    <ligand>
        <name>Mg(2+)</name>
        <dbReference type="ChEBI" id="CHEBI:18420"/>
    </ligand>
</feature>
<comment type="subunit">
    <text evidence="4">Heterodimer of a large and a small subunit.</text>
</comment>
<evidence type="ECO:0000256" key="6">
    <source>
        <dbReference type="ARBA" id="ARBA00022723"/>
    </source>
</evidence>
<comment type="similarity">
    <text evidence="3 9">Belongs to the [NiFe]/[NiFeSe] hydrogenase large subunit family.</text>
</comment>
<name>D3SLW0_THEAH</name>
<dbReference type="OrthoDB" id="9761717at2"/>
<dbReference type="PANTHER" id="PTHR42958">
    <property type="entry name" value="HYDROGENASE-2 LARGE CHAIN"/>
    <property type="match status" value="1"/>
</dbReference>
<dbReference type="RefSeq" id="WP_012992146.1">
    <property type="nucleotide sequence ID" value="NC_013894.1"/>
</dbReference>
<evidence type="ECO:0000256" key="3">
    <source>
        <dbReference type="ARBA" id="ARBA00009292"/>
    </source>
</evidence>
<organism evidence="10 11">
    <name type="scientific">Thermocrinis albus (strain DSM 14484 / JCM 11386 / HI 11/12)</name>
    <dbReference type="NCBI Taxonomy" id="638303"/>
    <lineage>
        <taxon>Bacteria</taxon>
        <taxon>Pseudomonadati</taxon>
        <taxon>Aquificota</taxon>
        <taxon>Aquificia</taxon>
        <taxon>Aquificales</taxon>
        <taxon>Aquificaceae</taxon>
        <taxon>Thermocrinis</taxon>
    </lineage>
</organism>
<dbReference type="GO" id="GO:0030313">
    <property type="term" value="C:cell envelope"/>
    <property type="evidence" value="ECO:0007669"/>
    <property type="project" value="UniProtKB-SubCell"/>
</dbReference>
<gene>
    <name evidence="10" type="ordered locus">Thal_1108</name>
</gene>
<keyword evidence="8" id="KW-0460">Magnesium</keyword>
<evidence type="ECO:0000256" key="4">
    <source>
        <dbReference type="ARBA" id="ARBA00011771"/>
    </source>
</evidence>
<comment type="cofactor">
    <cofactor evidence="8">
        <name>Fe cation</name>
        <dbReference type="ChEBI" id="CHEBI:24875"/>
    </cofactor>
</comment>
<keyword evidence="6 8" id="KW-0479">Metal-binding</keyword>
<dbReference type="InterPro" id="IPR018194">
    <property type="entry name" value="Ni-dep_hyd_lsu_Ni_BS"/>
</dbReference>
<feature type="binding site" evidence="8">
    <location>
        <position position="65"/>
    </location>
    <ligand>
        <name>Ni(2+)</name>
        <dbReference type="ChEBI" id="CHEBI:49786"/>
    </ligand>
</feature>
<dbReference type="Gene3D" id="1.10.645.10">
    <property type="entry name" value="Cytochrome-c3 Hydrogenase, chain B"/>
    <property type="match status" value="1"/>
</dbReference>
<accession>D3SLW0</accession>
<evidence type="ECO:0000256" key="8">
    <source>
        <dbReference type="PIRSR" id="PIRSR601501-1"/>
    </source>
</evidence>
<dbReference type="AlphaFoldDB" id="D3SLW0"/>
<keyword evidence="7 9" id="KW-0560">Oxidoreductase</keyword>
<reference evidence="11" key="1">
    <citation type="journal article" date="2010" name="Stand. Genomic Sci.">
        <title>Complete genome sequence of Thermocrinis albus type strain (HI 11/12T).</title>
        <authorList>
            <person name="Wirth R."/>
            <person name="Sikorski J."/>
            <person name="Brambilla E."/>
            <person name="Misra M."/>
            <person name="Lapidus A."/>
            <person name="Copeland A."/>
            <person name="Nolan M."/>
            <person name="Lucas S."/>
            <person name="Chen F."/>
            <person name="Tice H."/>
            <person name="Cheng J.F."/>
            <person name="Han C."/>
            <person name="Detter J.C."/>
            <person name="Tapia R."/>
            <person name="Bruce D."/>
            <person name="Goodwin L."/>
            <person name="Pitluck S."/>
            <person name="Pati A."/>
            <person name="Anderson I."/>
            <person name="Ivanova N."/>
            <person name="Mavromatis K."/>
            <person name="Mikhailova N."/>
            <person name="Chen A."/>
            <person name="Palaniappan K."/>
            <person name="Bilek Y."/>
            <person name="Hader T."/>
            <person name="Land M."/>
            <person name="Hauser L."/>
            <person name="Chang Y.J."/>
            <person name="Jeffries C.D."/>
            <person name="Tindall B.J."/>
            <person name="Rohde M."/>
            <person name="Goker M."/>
            <person name="Bristow J."/>
            <person name="Eisen J.A."/>
            <person name="Markowitz V."/>
            <person name="Hugenholtz P."/>
            <person name="Kyrpides N.C."/>
            <person name="Klenk H.P."/>
        </authorList>
    </citation>
    <scope>NUCLEOTIDE SEQUENCE [LARGE SCALE GENOMIC DNA]</scope>
    <source>
        <strain evidence="11">DSM 14484 / JCM 11386 / HI 11/12</strain>
    </source>
</reference>
<dbReference type="Pfam" id="PF00374">
    <property type="entry name" value="NiFeSe_Hases"/>
    <property type="match status" value="1"/>
</dbReference>
<dbReference type="KEGG" id="tal:Thal_1108"/>
<dbReference type="InterPro" id="IPR001501">
    <property type="entry name" value="Ni-dep_hyd_lsu"/>
</dbReference>
<proteinExistence type="inferred from homology"/>
<dbReference type="STRING" id="638303.Thal_1108"/>
<dbReference type="InterPro" id="IPR050867">
    <property type="entry name" value="NiFe/NiFeSe_hydrgnase_LSU"/>
</dbReference>
<evidence type="ECO:0000256" key="9">
    <source>
        <dbReference type="RuleBase" id="RU003896"/>
    </source>
</evidence>
<sequence>MARVVVDPVTRIEGHLRIELIVDEKSGKVLDAVSSGTMWRGIELIVRNRDPRDVWAFTQRICGVCTSIHALASVRCVEDALDIQIPKNANYIRNIMYGSLQVHDHLVHFYHLHALDWVSPLEALKADPVQTAVLQNQLLEKYGAITELMPDFMGHRAYPKKFPKATPGYYRTFQERIKKVVESGQLGIFAAHWWDHPDYKLLPPEVHLMAVAHYLNMLDVQREFFIPQVVFGGKNPHPHYLVGGMTCSISFEDMNAPINAERLAVVEDSIYTQIEAVNYFYLIDLLAIGHLYVQKGQTYGGGLAKKRVIGYGEFPDEPYRNIKGGDYHAKILYHSNGVVEDFAEGVEKAKYYPMVGKDFTNPEVIQEFVAHSWYKYPDETKGLHPWDGITEPNYTGPKEGTKTQWKYLDEKGKYSWIKSPRWRGKPCEVGPLARYIVIYTAVKQGHIKPSWMDEMVVRQIDLVSKVLGLPPHVWLPTTVGRTAARGLEAQVGAAANLYFFKKLVDNIKAGDTAVANMEKWDPSTWPKEAKGVGITEAPRGSLGHWCVIKDGKIANYQCVVPTTWNGSPRDPMGGQGAFEECMKDTPVKVVDKPLEVLRGIHSFDPCLACSTHLYDTEGREILKVKVL</sequence>
<feature type="binding site" evidence="8">
    <location>
        <position position="65"/>
    </location>
    <ligand>
        <name>Fe cation</name>
        <dbReference type="ChEBI" id="CHEBI:24875"/>
    </ligand>
</feature>
<feature type="binding site" evidence="8">
    <location>
        <position position="43"/>
    </location>
    <ligand>
        <name>Mg(2+)</name>
        <dbReference type="ChEBI" id="CHEBI:18420"/>
    </ligand>
</feature>
<dbReference type="EMBL" id="CP001931">
    <property type="protein sequence ID" value="ADC89740.1"/>
    <property type="molecule type" value="Genomic_DNA"/>
</dbReference>
<evidence type="ECO:0000313" key="11">
    <source>
        <dbReference type="Proteomes" id="UP000002043"/>
    </source>
</evidence>
<comment type="subcellular location">
    <subcellularLocation>
        <location evidence="2">Cell envelope</location>
    </subcellularLocation>
</comment>
<evidence type="ECO:0000256" key="7">
    <source>
        <dbReference type="ARBA" id="ARBA00023002"/>
    </source>
</evidence>
<dbReference type="PANTHER" id="PTHR42958:SF2">
    <property type="entry name" value="UPTAKE HYDROGENASE LARGE SUBUNIT"/>
    <property type="match status" value="1"/>
</dbReference>
<keyword evidence="8" id="KW-0408">Iron</keyword>
<evidence type="ECO:0000256" key="2">
    <source>
        <dbReference type="ARBA" id="ARBA00004196"/>
    </source>
</evidence>
<keyword evidence="11" id="KW-1185">Reference proteome</keyword>
<dbReference type="PROSITE" id="PS00508">
    <property type="entry name" value="NI_HGENASE_L_2"/>
    <property type="match status" value="1"/>
</dbReference>
<feature type="binding site" evidence="8">
    <location>
        <position position="606"/>
    </location>
    <ligand>
        <name>Ni(2+)</name>
        <dbReference type="ChEBI" id="CHEBI:49786"/>
    </ligand>
</feature>
<evidence type="ECO:0000256" key="5">
    <source>
        <dbReference type="ARBA" id="ARBA00022596"/>
    </source>
</evidence>
<comment type="cofactor">
    <cofactor evidence="1 8">
        <name>Ni(2+)</name>
        <dbReference type="ChEBI" id="CHEBI:49786"/>
    </cofactor>
</comment>
<dbReference type="GO" id="GO:0008901">
    <property type="term" value="F:ferredoxin hydrogenase activity"/>
    <property type="evidence" value="ECO:0007669"/>
    <property type="project" value="InterPro"/>
</dbReference>
<dbReference type="Proteomes" id="UP000002043">
    <property type="component" value="Chromosome"/>
</dbReference>
<protein>
    <submittedName>
        <fullName evidence="10">Nickel-dependent hydrogenase large subunit</fullName>
    </submittedName>
</protein>
<dbReference type="GO" id="GO:0016151">
    <property type="term" value="F:nickel cation binding"/>
    <property type="evidence" value="ECO:0007669"/>
    <property type="project" value="InterPro"/>
</dbReference>